<proteinExistence type="predicted"/>
<feature type="transmembrane region" description="Helical" evidence="1">
    <location>
        <begin position="31"/>
        <end position="51"/>
    </location>
</feature>
<gene>
    <name evidence="2" type="ORF">Poly21_13600</name>
</gene>
<feature type="transmembrane region" description="Helical" evidence="1">
    <location>
        <begin position="7"/>
        <end position="25"/>
    </location>
</feature>
<evidence type="ECO:0000313" key="3">
    <source>
        <dbReference type="Proteomes" id="UP000319908"/>
    </source>
</evidence>
<reference evidence="2 3" key="1">
    <citation type="journal article" date="2020" name="Antonie Van Leeuwenhoek">
        <title>Rhodopirellula heiligendammensis sp. nov., Rhodopirellula pilleata sp. nov., and Rhodopirellula solitaria sp. nov. isolated from natural or artificial marine surfaces in Northern Germany and California, USA, and emended description of the genus Rhodopirellula.</title>
        <authorList>
            <person name="Kallscheuer N."/>
            <person name="Wiegand S."/>
            <person name="Jogler M."/>
            <person name="Boedeker C."/>
            <person name="Peeters S.H."/>
            <person name="Rast P."/>
            <person name="Heuer A."/>
            <person name="Jetten M.S.M."/>
            <person name="Rohde M."/>
            <person name="Jogler C."/>
        </authorList>
    </citation>
    <scope>NUCLEOTIDE SEQUENCE [LARGE SCALE GENOMIC DNA]</scope>
    <source>
        <strain evidence="2 3">Poly21</strain>
    </source>
</reference>
<dbReference type="EMBL" id="SJPU01000001">
    <property type="protein sequence ID" value="TWU19189.1"/>
    <property type="molecule type" value="Genomic_DNA"/>
</dbReference>
<accession>A0A5C6C8U5</accession>
<keyword evidence="1" id="KW-0812">Transmembrane</keyword>
<comment type="caution">
    <text evidence="2">The sequence shown here is derived from an EMBL/GenBank/DDBJ whole genome shotgun (WGS) entry which is preliminary data.</text>
</comment>
<organism evidence="2 3">
    <name type="scientific">Allorhodopirellula heiligendammensis</name>
    <dbReference type="NCBI Taxonomy" id="2714739"/>
    <lineage>
        <taxon>Bacteria</taxon>
        <taxon>Pseudomonadati</taxon>
        <taxon>Planctomycetota</taxon>
        <taxon>Planctomycetia</taxon>
        <taxon>Pirellulales</taxon>
        <taxon>Pirellulaceae</taxon>
        <taxon>Allorhodopirellula</taxon>
    </lineage>
</organism>
<keyword evidence="3" id="KW-1185">Reference proteome</keyword>
<evidence type="ECO:0000256" key="1">
    <source>
        <dbReference type="SAM" id="Phobius"/>
    </source>
</evidence>
<keyword evidence="1" id="KW-0472">Membrane</keyword>
<sequence length="139" mass="15624">MRYIIYLGLLIIGAAIVSAGGFAVLEPPNSVVYLLFGIGGLLGLSLARLFYRYVDRPLSVTPNSRNHRVSQSYRPFADRLGRFSGFDASDRAEDFTSNMPVWTRHESCVRTPPRPSFVIHRILIRIRAIIRGDSGTRSR</sequence>
<keyword evidence="1" id="KW-1133">Transmembrane helix</keyword>
<dbReference type="AlphaFoldDB" id="A0A5C6C8U5"/>
<dbReference type="Proteomes" id="UP000319908">
    <property type="component" value="Unassembled WGS sequence"/>
</dbReference>
<protein>
    <submittedName>
        <fullName evidence="2">Uncharacterized protein</fullName>
    </submittedName>
</protein>
<name>A0A5C6C8U5_9BACT</name>
<dbReference type="RefSeq" id="WP_302117861.1">
    <property type="nucleotide sequence ID" value="NZ_SJPU01000001.1"/>
</dbReference>
<evidence type="ECO:0000313" key="2">
    <source>
        <dbReference type="EMBL" id="TWU19189.1"/>
    </source>
</evidence>